<dbReference type="InterPro" id="IPR027417">
    <property type="entry name" value="P-loop_NTPase"/>
</dbReference>
<dbReference type="InterPro" id="IPR047661">
    <property type="entry name" value="IstB"/>
</dbReference>
<gene>
    <name evidence="5" type="ordered locus">Sulac_0477</name>
</gene>
<evidence type="ECO:0000259" key="4">
    <source>
        <dbReference type="SMART" id="SM00382"/>
    </source>
</evidence>
<evidence type="ECO:0000256" key="2">
    <source>
        <dbReference type="ARBA" id="ARBA00022741"/>
    </source>
</evidence>
<keyword evidence="2" id="KW-0547">Nucleotide-binding</keyword>
<evidence type="ECO:0000313" key="6">
    <source>
        <dbReference type="Proteomes" id="UP000005439"/>
    </source>
</evidence>
<dbReference type="Gene3D" id="3.40.50.300">
    <property type="entry name" value="P-loop containing nucleotide triphosphate hydrolases"/>
    <property type="match status" value="1"/>
</dbReference>
<evidence type="ECO:0000256" key="3">
    <source>
        <dbReference type="ARBA" id="ARBA00022840"/>
    </source>
</evidence>
<keyword evidence="6" id="KW-1185">Reference proteome</keyword>
<feature type="domain" description="AAA+ ATPase" evidence="4">
    <location>
        <begin position="100"/>
        <end position="235"/>
    </location>
</feature>
<dbReference type="SUPFAM" id="SSF52540">
    <property type="entry name" value="P-loop containing nucleoside triphosphate hydrolases"/>
    <property type="match status" value="1"/>
</dbReference>
<dbReference type="NCBIfam" id="NF038214">
    <property type="entry name" value="IS21_help_AAA"/>
    <property type="match status" value="1"/>
</dbReference>
<dbReference type="EMBL" id="CP003179">
    <property type="protein sequence ID" value="AEW04028.1"/>
    <property type="molecule type" value="Genomic_DNA"/>
</dbReference>
<evidence type="ECO:0000313" key="5">
    <source>
        <dbReference type="EMBL" id="AEW04028.1"/>
    </source>
</evidence>
<dbReference type="PATRIC" id="fig|679936.5.peg.498"/>
<keyword evidence="3 5" id="KW-0067">ATP-binding</keyword>
<comment type="similarity">
    <text evidence="1">Belongs to the IS21/IS1162 putative ATP-binding protein family.</text>
</comment>
<dbReference type="HOGENOM" id="CLU_062999_1_2_9"/>
<evidence type="ECO:0000256" key="1">
    <source>
        <dbReference type="ARBA" id="ARBA00008059"/>
    </source>
</evidence>
<dbReference type="GO" id="GO:0006260">
    <property type="term" value="P:DNA replication"/>
    <property type="evidence" value="ECO:0007669"/>
    <property type="project" value="TreeGrafter"/>
</dbReference>
<proteinExistence type="inferred from homology"/>
<sequence>MITPQERAARRADIAQCCRQLVLTQTAVQLCEKATPRQEEFLLQVLRAELVQRDHNRRARLLARAGFPAYKTLEGFDRQGVQLPRTLSWADLEQGDFIRDHRNLVLYGPVGTGKTHCGVALGYAACERGLTVRFFTVTDLVMRLSEAKRAGTVERLLQDIQRADLLILDEWGYVPLDHDGAQLLFRVIANSYETRSLIITTNLEFSKWGSVFTDEQMTAAMIDRLAHHGHLVVFEGESYRMKHALMKER</sequence>
<reference evidence="6" key="1">
    <citation type="submission" date="2011-12" db="EMBL/GenBank/DDBJ databases">
        <title>The complete genome of chromosome of Sulfobacillus acidophilus DSM 10332.</title>
        <authorList>
            <person name="Lucas S."/>
            <person name="Han J."/>
            <person name="Lapidus A."/>
            <person name="Bruce D."/>
            <person name="Goodwin L."/>
            <person name="Pitluck S."/>
            <person name="Peters L."/>
            <person name="Kyrpides N."/>
            <person name="Mavromatis K."/>
            <person name="Ivanova N."/>
            <person name="Mikhailova N."/>
            <person name="Chertkov O."/>
            <person name="Saunders E."/>
            <person name="Detter J.C."/>
            <person name="Tapia R."/>
            <person name="Han C."/>
            <person name="Land M."/>
            <person name="Hauser L."/>
            <person name="Markowitz V."/>
            <person name="Cheng J.-F."/>
            <person name="Hugenholtz P."/>
            <person name="Woyke T."/>
            <person name="Wu D."/>
            <person name="Pukall R."/>
            <person name="Gehrich-Schroeter G."/>
            <person name="Schneider S."/>
            <person name="Klenk H.-P."/>
            <person name="Eisen J.A."/>
        </authorList>
    </citation>
    <scope>NUCLEOTIDE SEQUENCE [LARGE SCALE GENOMIC DNA]</scope>
    <source>
        <strain evidence="6">ATCC 700253 / DSM 10332 / NAL</strain>
    </source>
</reference>
<dbReference type="GO" id="GO:0005524">
    <property type="term" value="F:ATP binding"/>
    <property type="evidence" value="ECO:0007669"/>
    <property type="project" value="UniProtKB-KW"/>
</dbReference>
<accession>G8TYR3</accession>
<dbReference type="InterPro" id="IPR028350">
    <property type="entry name" value="DNAC/IstB-like"/>
</dbReference>
<protein>
    <submittedName>
        <fullName evidence="5">IstB domain protein ATP-binding protein</fullName>
    </submittedName>
</protein>
<name>G8TYR3_SULAD</name>
<dbReference type="Pfam" id="PF01695">
    <property type="entry name" value="IstB_IS21"/>
    <property type="match status" value="1"/>
</dbReference>
<dbReference type="PANTHER" id="PTHR30050">
    <property type="entry name" value="CHROMOSOMAL REPLICATION INITIATOR PROTEIN DNAA"/>
    <property type="match status" value="1"/>
</dbReference>
<dbReference type="KEGG" id="sap:Sulac_0477"/>
<organism evidence="5 6">
    <name type="scientific">Sulfobacillus acidophilus (strain ATCC 700253 / DSM 10332 / NAL)</name>
    <dbReference type="NCBI Taxonomy" id="679936"/>
    <lineage>
        <taxon>Bacteria</taxon>
        <taxon>Bacillati</taxon>
        <taxon>Bacillota</taxon>
        <taxon>Clostridia</taxon>
        <taxon>Eubacteriales</taxon>
        <taxon>Clostridiales Family XVII. Incertae Sedis</taxon>
        <taxon>Sulfobacillus</taxon>
    </lineage>
</organism>
<dbReference type="Proteomes" id="UP000005439">
    <property type="component" value="Chromosome"/>
</dbReference>
<reference evidence="5 6" key="2">
    <citation type="journal article" date="2012" name="Stand. Genomic Sci.">
        <title>Complete genome sequence of the moderately thermophilic mineral-sulfide-oxidizing firmicute Sulfobacillus acidophilus type strain (NAL(T)).</title>
        <authorList>
            <person name="Anderson I."/>
            <person name="Chertkov O."/>
            <person name="Chen A."/>
            <person name="Saunders E."/>
            <person name="Lapidus A."/>
            <person name="Nolan M."/>
            <person name="Lucas S."/>
            <person name="Hammon N."/>
            <person name="Deshpande S."/>
            <person name="Cheng J.F."/>
            <person name="Han C."/>
            <person name="Tapia R."/>
            <person name="Goodwin L.A."/>
            <person name="Pitluck S."/>
            <person name="Liolios K."/>
            <person name="Pagani I."/>
            <person name="Ivanova N."/>
            <person name="Mikhailova N."/>
            <person name="Pati A."/>
            <person name="Palaniappan K."/>
            <person name="Land M."/>
            <person name="Pan C."/>
            <person name="Rohde M."/>
            <person name="Pukall R."/>
            <person name="Goker M."/>
            <person name="Detter J.C."/>
            <person name="Woyke T."/>
            <person name="Bristow J."/>
            <person name="Eisen J.A."/>
            <person name="Markowitz V."/>
            <person name="Hugenholtz P."/>
            <person name="Kyrpides N.C."/>
            <person name="Klenk H.P."/>
            <person name="Mavromatis K."/>
        </authorList>
    </citation>
    <scope>NUCLEOTIDE SEQUENCE [LARGE SCALE GENOMIC DNA]</scope>
    <source>
        <strain evidence="6">ATCC 700253 / DSM 10332 / NAL</strain>
    </source>
</reference>
<dbReference type="PIRSF" id="PIRSF003073">
    <property type="entry name" value="DNAC_TnpB_IstB"/>
    <property type="match status" value="1"/>
</dbReference>
<dbReference type="InterPro" id="IPR003593">
    <property type="entry name" value="AAA+_ATPase"/>
</dbReference>
<dbReference type="InterPro" id="IPR002611">
    <property type="entry name" value="IstB_ATP-bd"/>
</dbReference>
<dbReference type="AlphaFoldDB" id="G8TYR3"/>
<dbReference type="SMART" id="SM00382">
    <property type="entry name" value="AAA"/>
    <property type="match status" value="1"/>
</dbReference>
<dbReference type="PANTHER" id="PTHR30050:SF4">
    <property type="entry name" value="ATP-BINDING PROTEIN RV3427C IN INSERTION SEQUENCE-RELATED"/>
    <property type="match status" value="1"/>
</dbReference>
<dbReference type="STRING" id="679936.Sulac_0477"/>
<dbReference type="CDD" id="cd00009">
    <property type="entry name" value="AAA"/>
    <property type="match status" value="1"/>
</dbReference>